<proteinExistence type="inferred from homology"/>
<dbReference type="CDD" id="cd02440">
    <property type="entry name" value="AdoMet_MTases"/>
    <property type="match status" value="1"/>
</dbReference>
<feature type="active site" description="Proton acceptor" evidence="4">
    <location>
        <position position="137"/>
    </location>
</feature>
<dbReference type="STRING" id="1137284.GCA_001418205_01297"/>
<evidence type="ECO:0000256" key="2">
    <source>
        <dbReference type="ARBA" id="ARBA00022679"/>
    </source>
</evidence>
<organism evidence="6 7">
    <name type="scientific">Marinomonas fungiae</name>
    <dbReference type="NCBI Taxonomy" id="1137284"/>
    <lineage>
        <taxon>Bacteria</taxon>
        <taxon>Pseudomonadati</taxon>
        <taxon>Pseudomonadota</taxon>
        <taxon>Gammaproteobacteria</taxon>
        <taxon>Oceanospirillales</taxon>
        <taxon>Oceanospirillaceae</taxon>
        <taxon>Marinomonas</taxon>
    </lineage>
</organism>
<keyword evidence="3 4" id="KW-0620">Polyamine biosynthesis</keyword>
<dbReference type="InterPro" id="IPR030374">
    <property type="entry name" value="PABS"/>
</dbReference>
<dbReference type="PANTHER" id="PTHR43317:SF1">
    <property type="entry name" value="THERMOSPERMINE SYNTHASE ACAULIS5"/>
    <property type="match status" value="1"/>
</dbReference>
<feature type="domain" description="PABS" evidence="5">
    <location>
        <begin position="1"/>
        <end position="218"/>
    </location>
</feature>
<dbReference type="Proteomes" id="UP000182769">
    <property type="component" value="Unassembled WGS sequence"/>
</dbReference>
<keyword evidence="7" id="KW-1185">Reference proteome</keyword>
<dbReference type="GO" id="GO:0006596">
    <property type="term" value="P:polyamine biosynthetic process"/>
    <property type="evidence" value="ECO:0007669"/>
    <property type="project" value="UniProtKB-UniRule"/>
</dbReference>
<gene>
    <name evidence="6" type="ORF">Ga0061065_103297</name>
</gene>
<evidence type="ECO:0000313" key="7">
    <source>
        <dbReference type="Proteomes" id="UP000182769"/>
    </source>
</evidence>
<dbReference type="Pfam" id="PF01564">
    <property type="entry name" value="Spermine_synth"/>
    <property type="match status" value="1"/>
</dbReference>
<evidence type="ECO:0000256" key="4">
    <source>
        <dbReference type="PROSITE-ProRule" id="PRU00354"/>
    </source>
</evidence>
<accession>A0A0K6IK37</accession>
<dbReference type="GO" id="GO:0016740">
    <property type="term" value="F:transferase activity"/>
    <property type="evidence" value="ECO:0007669"/>
    <property type="project" value="UniProtKB-UniRule"/>
</dbReference>
<evidence type="ECO:0000313" key="6">
    <source>
        <dbReference type="EMBL" id="CUB03446.1"/>
    </source>
</evidence>
<keyword evidence="2 4" id="KW-0808">Transferase</keyword>
<dbReference type="OrthoDB" id="9761985at2"/>
<dbReference type="PANTHER" id="PTHR43317">
    <property type="entry name" value="THERMOSPERMINE SYNTHASE ACAULIS5"/>
    <property type="match status" value="1"/>
</dbReference>
<evidence type="ECO:0000259" key="5">
    <source>
        <dbReference type="PROSITE" id="PS51006"/>
    </source>
</evidence>
<sequence>MSLLYETQDEFGVIRVFDDGKYRILSFADGDEQSRVQIKTPHILQHEYTQAMLLALMDRTPKRACVLGLGGGALVHALAKAVSGIHITAVELRAEIVFIAEEFFRLPKSKRIEVITDDAIGFVASNKSKKFDILFTDLYQHFGMDNRVATQAFLEDAKKQMKEGGMLVLNCWEEHQYQHDLKETLKDMFNTVTGLDTGCGNWVVFATNAPHNLNLKQQREECDKLSQQLGFPLSKWLNRLEEVE</sequence>
<dbReference type="RefSeq" id="WP_055462400.1">
    <property type="nucleotide sequence ID" value="NZ_CYHG01000003.1"/>
</dbReference>
<dbReference type="Gene3D" id="3.40.50.150">
    <property type="entry name" value="Vaccinia Virus protein VP39"/>
    <property type="match status" value="1"/>
</dbReference>
<dbReference type="AlphaFoldDB" id="A0A0K6IK37"/>
<evidence type="ECO:0000256" key="3">
    <source>
        <dbReference type="ARBA" id="ARBA00023115"/>
    </source>
</evidence>
<name>A0A0K6IK37_9GAMM</name>
<dbReference type="EMBL" id="CYHG01000003">
    <property type="protein sequence ID" value="CUB03446.1"/>
    <property type="molecule type" value="Genomic_DNA"/>
</dbReference>
<comment type="similarity">
    <text evidence="1">Belongs to the spermidine/spermine synthase family.</text>
</comment>
<evidence type="ECO:0000256" key="1">
    <source>
        <dbReference type="ARBA" id="ARBA00007867"/>
    </source>
</evidence>
<dbReference type="PROSITE" id="PS51006">
    <property type="entry name" value="PABS_2"/>
    <property type="match status" value="1"/>
</dbReference>
<reference evidence="7" key="1">
    <citation type="submission" date="2015-08" db="EMBL/GenBank/DDBJ databases">
        <authorList>
            <person name="Varghese N."/>
        </authorList>
    </citation>
    <scope>NUCLEOTIDE SEQUENCE [LARGE SCALE GENOMIC DNA]</scope>
    <source>
        <strain evidence="7">JCM 18476</strain>
    </source>
</reference>
<dbReference type="InterPro" id="IPR029063">
    <property type="entry name" value="SAM-dependent_MTases_sf"/>
</dbReference>
<protein>
    <submittedName>
        <fullName evidence="6">Spermidine synthase</fullName>
    </submittedName>
</protein>
<dbReference type="SUPFAM" id="SSF53335">
    <property type="entry name" value="S-adenosyl-L-methionine-dependent methyltransferases"/>
    <property type="match status" value="1"/>
</dbReference>
<dbReference type="NCBIfam" id="NF037959">
    <property type="entry name" value="MFS_SpdSyn"/>
    <property type="match status" value="1"/>
</dbReference>